<name>A0ABV9PKS7_9ACTN</name>
<evidence type="ECO:0000259" key="4">
    <source>
        <dbReference type="Pfam" id="PF01037"/>
    </source>
</evidence>
<dbReference type="SUPFAM" id="SSF54909">
    <property type="entry name" value="Dimeric alpha+beta barrel"/>
    <property type="match status" value="1"/>
</dbReference>
<keyword evidence="1" id="KW-0805">Transcription regulation</keyword>
<proteinExistence type="predicted"/>
<dbReference type="RefSeq" id="WP_344988205.1">
    <property type="nucleotide sequence ID" value="NZ_BAABCD010000005.1"/>
</dbReference>
<feature type="domain" description="Transcription regulator AsnC/Lrp ligand binding" evidence="4">
    <location>
        <begin position="70"/>
        <end position="139"/>
    </location>
</feature>
<evidence type="ECO:0000256" key="1">
    <source>
        <dbReference type="ARBA" id="ARBA00023015"/>
    </source>
</evidence>
<keyword evidence="2" id="KW-0238">DNA-binding</keyword>
<organism evidence="5 6">
    <name type="scientific">Dietzia aurantiaca</name>
    <dbReference type="NCBI Taxonomy" id="983873"/>
    <lineage>
        <taxon>Bacteria</taxon>
        <taxon>Bacillati</taxon>
        <taxon>Actinomycetota</taxon>
        <taxon>Actinomycetes</taxon>
        <taxon>Mycobacteriales</taxon>
        <taxon>Dietziaceae</taxon>
        <taxon>Dietzia</taxon>
    </lineage>
</organism>
<dbReference type="InterPro" id="IPR036388">
    <property type="entry name" value="WH-like_DNA-bd_sf"/>
</dbReference>
<dbReference type="Gene3D" id="3.30.70.920">
    <property type="match status" value="1"/>
</dbReference>
<evidence type="ECO:0000256" key="3">
    <source>
        <dbReference type="ARBA" id="ARBA00023163"/>
    </source>
</evidence>
<reference evidence="6" key="1">
    <citation type="journal article" date="2019" name="Int. J. Syst. Evol. Microbiol.">
        <title>The Global Catalogue of Microorganisms (GCM) 10K type strain sequencing project: providing services to taxonomists for standard genome sequencing and annotation.</title>
        <authorList>
            <consortium name="The Broad Institute Genomics Platform"/>
            <consortium name="The Broad Institute Genome Sequencing Center for Infectious Disease"/>
            <person name="Wu L."/>
            <person name="Ma J."/>
        </authorList>
    </citation>
    <scope>NUCLEOTIDE SEQUENCE [LARGE SCALE GENOMIC DNA]</scope>
    <source>
        <strain evidence="6">JCM 11882</strain>
    </source>
</reference>
<dbReference type="PANTHER" id="PTHR30154">
    <property type="entry name" value="LEUCINE-RESPONSIVE REGULATORY PROTEIN"/>
    <property type="match status" value="1"/>
</dbReference>
<dbReference type="Pfam" id="PF01037">
    <property type="entry name" value="AsnC_trans_reg"/>
    <property type="match status" value="1"/>
</dbReference>
<dbReference type="Gene3D" id="1.10.10.10">
    <property type="entry name" value="Winged helix-like DNA-binding domain superfamily/Winged helix DNA-binding domain"/>
    <property type="match status" value="1"/>
</dbReference>
<dbReference type="InterPro" id="IPR019887">
    <property type="entry name" value="Tscrpt_reg_AsnC/Lrp_C"/>
</dbReference>
<dbReference type="PRINTS" id="PR00033">
    <property type="entry name" value="HTHASNC"/>
</dbReference>
<dbReference type="InterPro" id="IPR011008">
    <property type="entry name" value="Dimeric_a/b-barrel"/>
</dbReference>
<evidence type="ECO:0000256" key="2">
    <source>
        <dbReference type="ARBA" id="ARBA00023125"/>
    </source>
</evidence>
<keyword evidence="6" id="KW-1185">Reference proteome</keyword>
<dbReference type="PANTHER" id="PTHR30154:SF34">
    <property type="entry name" value="TRANSCRIPTIONAL REGULATOR AZLB"/>
    <property type="match status" value="1"/>
</dbReference>
<dbReference type="InterPro" id="IPR000485">
    <property type="entry name" value="AsnC-type_HTH_dom"/>
</dbReference>
<dbReference type="InterPro" id="IPR019888">
    <property type="entry name" value="Tscrpt_reg_AsnC-like"/>
</dbReference>
<dbReference type="Proteomes" id="UP001595836">
    <property type="component" value="Unassembled WGS sequence"/>
</dbReference>
<evidence type="ECO:0000313" key="6">
    <source>
        <dbReference type="Proteomes" id="UP001595836"/>
    </source>
</evidence>
<dbReference type="EMBL" id="JBHSHP010000008">
    <property type="protein sequence ID" value="MFC4753716.1"/>
    <property type="molecule type" value="Genomic_DNA"/>
</dbReference>
<dbReference type="SUPFAM" id="SSF46785">
    <property type="entry name" value="Winged helix' DNA-binding domain"/>
    <property type="match status" value="1"/>
</dbReference>
<dbReference type="InterPro" id="IPR036390">
    <property type="entry name" value="WH_DNA-bd_sf"/>
</dbReference>
<gene>
    <name evidence="5" type="ORF">ACFO7U_02840</name>
</gene>
<dbReference type="Pfam" id="PF13412">
    <property type="entry name" value="HTH_24"/>
    <property type="match status" value="1"/>
</dbReference>
<comment type="caution">
    <text evidence="5">The sequence shown here is derived from an EMBL/GenBank/DDBJ whole genome shotgun (WGS) entry which is preliminary data.</text>
</comment>
<accession>A0ABV9PKS7</accession>
<dbReference type="SMART" id="SM00344">
    <property type="entry name" value="HTH_ASNC"/>
    <property type="match status" value="1"/>
</dbReference>
<keyword evidence="3" id="KW-0804">Transcription</keyword>
<evidence type="ECO:0000313" key="5">
    <source>
        <dbReference type="EMBL" id="MFC4753716.1"/>
    </source>
</evidence>
<sequence>MADLDKLDLDLLRLIIEEPRAGVRGYSRRLGIARNTATSRISKLEKAGVIVGWRPQMDLAPLGYGVTSFVHVHIAQAFLEETLDRLALIPELIEANTVSGEGDLLCRLVARNNSHFEEVLQKVQRLEGVRRVRSEIVLNRRIWPRVVPLVDKVRDDM</sequence>
<protein>
    <submittedName>
        <fullName evidence="5">Lrp/AsnC family transcriptional regulator</fullName>
    </submittedName>
</protein>